<dbReference type="RefSeq" id="WP_015712267.1">
    <property type="nucleotide sequence ID" value="NC_015577.1"/>
</dbReference>
<sequence length="81" mass="9007">MADDMTDEEYDALDELLTKTTPKLSGKPGGFFTDRARLREAQTIIVDALTVQWVRAMAEKTHKTPTEIIGELVREKIAASA</sequence>
<dbReference type="HOGENOM" id="CLU_2653406_0_0_12"/>
<dbReference type="eggNOG" id="ENOG5030XFU">
    <property type="taxonomic scope" value="Bacteria"/>
</dbReference>
<dbReference type="Proteomes" id="UP000009222">
    <property type="component" value="Chromosome"/>
</dbReference>
<gene>
    <name evidence="1" type="ordered locus">TREAZ_3297</name>
</gene>
<proteinExistence type="predicted"/>
<name>F5Y925_LEAAZ</name>
<organism evidence="1 2">
    <name type="scientific">Leadbettera azotonutricia (strain ATCC BAA-888 / DSM 13862 / ZAS-9)</name>
    <name type="common">Treponema azotonutricium</name>
    <dbReference type="NCBI Taxonomy" id="545695"/>
    <lineage>
        <taxon>Bacteria</taxon>
        <taxon>Pseudomonadati</taxon>
        <taxon>Spirochaetota</taxon>
        <taxon>Spirochaetia</taxon>
        <taxon>Spirochaetales</taxon>
        <taxon>Breznakiellaceae</taxon>
        <taxon>Leadbettera</taxon>
    </lineage>
</organism>
<dbReference type="EMBL" id="CP001841">
    <property type="protein sequence ID" value="AEF83252.1"/>
    <property type="molecule type" value="Genomic_DNA"/>
</dbReference>
<dbReference type="OrthoDB" id="9870337at2"/>
<protein>
    <submittedName>
        <fullName evidence="1">Uncharacterized protein</fullName>
    </submittedName>
</protein>
<evidence type="ECO:0000313" key="1">
    <source>
        <dbReference type="EMBL" id="AEF83252.1"/>
    </source>
</evidence>
<keyword evidence="2" id="KW-1185">Reference proteome</keyword>
<dbReference type="STRING" id="545695.TREAZ_3297"/>
<dbReference type="InParanoid" id="F5Y925"/>
<dbReference type="KEGG" id="taz:TREAZ_3297"/>
<evidence type="ECO:0000313" key="2">
    <source>
        <dbReference type="Proteomes" id="UP000009222"/>
    </source>
</evidence>
<accession>F5Y925</accession>
<reference evidence="1 2" key="2">
    <citation type="journal article" date="2011" name="ISME J.">
        <title>RNA-seq reveals cooperative metabolic interactions between two termite-gut spirochete species in co-culture.</title>
        <authorList>
            <person name="Rosenthal A.Z."/>
            <person name="Matson E.G."/>
            <person name="Eldar A."/>
            <person name="Leadbetter J.R."/>
        </authorList>
    </citation>
    <scope>NUCLEOTIDE SEQUENCE [LARGE SCALE GENOMIC DNA]</scope>
    <source>
        <strain evidence="2">ATCC BAA-888 / DSM 13862 / ZAS-9</strain>
    </source>
</reference>
<dbReference type="AlphaFoldDB" id="F5Y925"/>
<reference evidence="2" key="1">
    <citation type="submission" date="2009-12" db="EMBL/GenBank/DDBJ databases">
        <title>Complete sequence of Treponema azotonutricium strain ZAS-9.</title>
        <authorList>
            <person name="Tetu S.G."/>
            <person name="Matson E."/>
            <person name="Ren Q."/>
            <person name="Seshadri R."/>
            <person name="Elbourne L."/>
            <person name="Hassan K.A."/>
            <person name="Durkin A."/>
            <person name="Radune D."/>
            <person name="Mohamoud Y."/>
            <person name="Shay R."/>
            <person name="Jin S."/>
            <person name="Zhang X."/>
            <person name="Lucey K."/>
            <person name="Ballor N.R."/>
            <person name="Ottesen E."/>
            <person name="Rosenthal R."/>
            <person name="Allen A."/>
            <person name="Leadbetter J.R."/>
            <person name="Paulsen I.T."/>
        </authorList>
    </citation>
    <scope>NUCLEOTIDE SEQUENCE [LARGE SCALE GENOMIC DNA]</scope>
    <source>
        <strain evidence="2">ATCC BAA-888 / DSM 13862 / ZAS-9</strain>
    </source>
</reference>